<sequence length="400" mass="43570">MESPSCALILRRIHEATFPPPRAPAPAPRQPASSSRVPRTSASRLAAASPVAASTPGTNTEPNTVLYLAYGSNLSAETFLGARGIRPVSQVNVSAPSLRLVFDLPGLPYREPCFANTAPRKVPKIPDEPPKFPPIPPPPGVTVTGNSSNGGSNGWDKGLYGVVYEVTAQDYATIIATERGSSPYADILVPCIPLPARVTVPEKPPIDIPRPFLAHTLYAPSVPDIPDDDDNTSSPTSSQTSSDKIKWYHRLLLPPRRPDPSYAQPSPRYLKLITDGAAEHELPEDYQVYLRSLQPYVPKTTGQKIARALLTVTFMPIMMLYFAVGKALAGRDGKLPGWVDTALAVVFNLLWIVYDSVLKRVFGDGERTIEDSGDGRRRRFWRDVSVGTDEEKVGLLEGMH</sequence>
<evidence type="ECO:0000256" key="1">
    <source>
        <dbReference type="ARBA" id="ARBA00012346"/>
    </source>
</evidence>
<keyword evidence="8" id="KW-1185">Reference proteome</keyword>
<evidence type="ECO:0000313" key="7">
    <source>
        <dbReference type="EMBL" id="KAF6804305.1"/>
    </source>
</evidence>
<feature type="transmembrane region" description="Helical" evidence="6">
    <location>
        <begin position="335"/>
        <end position="354"/>
    </location>
</feature>
<feature type="binding site" evidence="4">
    <location>
        <begin position="67"/>
        <end position="72"/>
    </location>
    <ligand>
        <name>substrate</name>
    </ligand>
</feature>
<keyword evidence="6" id="KW-0812">Transmembrane</keyword>
<feature type="compositionally biased region" description="Low complexity" evidence="5">
    <location>
        <begin position="30"/>
        <end position="54"/>
    </location>
</feature>
<evidence type="ECO:0000256" key="4">
    <source>
        <dbReference type="PIRSR" id="PIRSR617939-2"/>
    </source>
</evidence>
<dbReference type="PANTHER" id="PTHR12935:SF0">
    <property type="entry name" value="GAMMA-GLUTAMYLCYCLOTRANSFERASE"/>
    <property type="match status" value="1"/>
</dbReference>
<dbReference type="PANTHER" id="PTHR12935">
    <property type="entry name" value="GAMMA-GLUTAMYLCYCLOTRANSFERASE"/>
    <property type="match status" value="1"/>
</dbReference>
<evidence type="ECO:0000313" key="8">
    <source>
        <dbReference type="Proteomes" id="UP000652219"/>
    </source>
</evidence>
<feature type="binding site" evidence="4">
    <location>
        <position position="269"/>
    </location>
    <ligand>
        <name>substrate</name>
    </ligand>
</feature>
<evidence type="ECO:0000256" key="3">
    <source>
        <dbReference type="PIRSR" id="PIRSR617939-1"/>
    </source>
</evidence>
<feature type="region of interest" description="Disordered" evidence="5">
    <location>
        <begin position="17"/>
        <end position="60"/>
    </location>
</feature>
<feature type="compositionally biased region" description="Pro residues" evidence="5">
    <location>
        <begin position="18"/>
        <end position="29"/>
    </location>
</feature>
<dbReference type="GO" id="GO:0003839">
    <property type="term" value="F:gamma-glutamylcyclotransferase activity"/>
    <property type="evidence" value="ECO:0007669"/>
    <property type="project" value="UniProtKB-EC"/>
</dbReference>
<protein>
    <recommendedName>
        <fullName evidence="1">gamma-glutamylcyclotransferase</fullName>
        <ecNumber evidence="1">4.3.2.9</ecNumber>
    </recommendedName>
</protein>
<name>A0A8H6MQC5_9PEZI</name>
<organism evidence="7 8">
    <name type="scientific">Colletotrichum sojae</name>
    <dbReference type="NCBI Taxonomy" id="2175907"/>
    <lineage>
        <taxon>Eukaryota</taxon>
        <taxon>Fungi</taxon>
        <taxon>Dikarya</taxon>
        <taxon>Ascomycota</taxon>
        <taxon>Pezizomycotina</taxon>
        <taxon>Sordariomycetes</taxon>
        <taxon>Hypocreomycetidae</taxon>
        <taxon>Glomerellales</taxon>
        <taxon>Glomerellaceae</taxon>
        <taxon>Colletotrichum</taxon>
        <taxon>Colletotrichum orchidearum species complex</taxon>
    </lineage>
</organism>
<dbReference type="InterPro" id="IPR017939">
    <property type="entry name" value="G-Glutamylcylcotransferase"/>
</dbReference>
<feature type="transmembrane region" description="Helical" evidence="6">
    <location>
        <begin position="308"/>
        <end position="329"/>
    </location>
</feature>
<evidence type="ECO:0000256" key="5">
    <source>
        <dbReference type="SAM" id="MobiDB-lite"/>
    </source>
</evidence>
<keyword evidence="6" id="KW-0472">Membrane</keyword>
<evidence type="ECO:0000256" key="2">
    <source>
        <dbReference type="ARBA" id="ARBA00023239"/>
    </source>
</evidence>
<feature type="compositionally biased region" description="Low complexity" evidence="5">
    <location>
        <begin position="232"/>
        <end position="242"/>
    </location>
</feature>
<reference evidence="7 8" key="1">
    <citation type="journal article" date="2020" name="Phytopathology">
        <title>Genome Sequence Resources of Colletotrichum truncatum, C. plurivorum, C. musicola, and C. sojae: Four Species Pathogenic to Soybean (Glycine max).</title>
        <authorList>
            <person name="Rogerio F."/>
            <person name="Boufleur T.R."/>
            <person name="Ciampi-Guillardi M."/>
            <person name="Sukno S.A."/>
            <person name="Thon M.R."/>
            <person name="Massola Junior N.S."/>
            <person name="Baroncelli R."/>
        </authorList>
    </citation>
    <scope>NUCLEOTIDE SEQUENCE [LARGE SCALE GENOMIC DNA]</scope>
    <source>
        <strain evidence="7 8">LFN0009</strain>
    </source>
</reference>
<dbReference type="EMBL" id="WIGN01000212">
    <property type="protein sequence ID" value="KAF6804305.1"/>
    <property type="molecule type" value="Genomic_DNA"/>
</dbReference>
<feature type="region of interest" description="Disordered" evidence="5">
    <location>
        <begin position="219"/>
        <end position="243"/>
    </location>
</feature>
<evidence type="ECO:0000256" key="6">
    <source>
        <dbReference type="SAM" id="Phobius"/>
    </source>
</evidence>
<feature type="active site" description="Proton acceptor" evidence="3">
    <location>
        <position position="178"/>
    </location>
</feature>
<keyword evidence="2" id="KW-0456">Lyase</keyword>
<gene>
    <name evidence="7" type="ORF">CSOJ01_10274</name>
</gene>
<comment type="caution">
    <text evidence="7">The sequence shown here is derived from an EMBL/GenBank/DDBJ whole genome shotgun (WGS) entry which is preliminary data.</text>
</comment>
<accession>A0A8H6MQC5</accession>
<keyword evidence="6" id="KW-1133">Transmembrane helix</keyword>
<dbReference type="EC" id="4.3.2.9" evidence="1"/>
<dbReference type="AlphaFoldDB" id="A0A8H6MQC5"/>
<proteinExistence type="predicted"/>
<dbReference type="Proteomes" id="UP000652219">
    <property type="component" value="Unassembled WGS sequence"/>
</dbReference>
<dbReference type="Gene3D" id="3.10.490.10">
    <property type="entry name" value="Gamma-glutamyl cyclotransferase-like"/>
    <property type="match status" value="1"/>
</dbReference>